<evidence type="ECO:0000256" key="2">
    <source>
        <dbReference type="ARBA" id="ARBA00022448"/>
    </source>
</evidence>
<keyword evidence="4" id="KW-0067">ATP-binding</keyword>
<comment type="caution">
    <text evidence="6">The sequence shown here is derived from an EMBL/GenBank/DDBJ whole genome shotgun (WGS) entry which is preliminary data.</text>
</comment>
<evidence type="ECO:0000256" key="3">
    <source>
        <dbReference type="ARBA" id="ARBA00022741"/>
    </source>
</evidence>
<keyword evidence="2" id="KW-0813">Transport</keyword>
<dbReference type="Proteomes" id="UP001355206">
    <property type="component" value="Unassembled WGS sequence"/>
</dbReference>
<feature type="domain" description="ABC transporter" evidence="5">
    <location>
        <begin position="39"/>
        <end position="258"/>
    </location>
</feature>
<accession>A0ABU7TXW0</accession>
<dbReference type="InterPro" id="IPR029439">
    <property type="entry name" value="Wzt_C"/>
</dbReference>
<keyword evidence="7" id="KW-1185">Reference proteome</keyword>
<dbReference type="Pfam" id="PF00005">
    <property type="entry name" value="ABC_tran"/>
    <property type="match status" value="1"/>
</dbReference>
<keyword evidence="3" id="KW-0547">Nucleotide-binding</keyword>
<evidence type="ECO:0000256" key="1">
    <source>
        <dbReference type="ARBA" id="ARBA00005417"/>
    </source>
</evidence>
<dbReference type="PANTHER" id="PTHR46743:SF2">
    <property type="entry name" value="TEICHOIC ACIDS EXPORT ATP-BINDING PROTEIN TAGH"/>
    <property type="match status" value="1"/>
</dbReference>
<dbReference type="InterPro" id="IPR050683">
    <property type="entry name" value="Bact_Polysacc_Export_ATP-bd"/>
</dbReference>
<evidence type="ECO:0000313" key="7">
    <source>
        <dbReference type="Proteomes" id="UP001355206"/>
    </source>
</evidence>
<dbReference type="Gene3D" id="2.70.50.60">
    <property type="entry name" value="abc- transporter (atp binding component) like domain"/>
    <property type="match status" value="1"/>
</dbReference>
<name>A0ABU7TXW0_9HYPH</name>
<comment type="similarity">
    <text evidence="1">Belongs to the ABC transporter superfamily.</text>
</comment>
<dbReference type="PROSITE" id="PS50893">
    <property type="entry name" value="ABC_TRANSPORTER_2"/>
    <property type="match status" value="1"/>
</dbReference>
<dbReference type="InterPro" id="IPR003593">
    <property type="entry name" value="AAA+_ATPase"/>
</dbReference>
<sequence>MSMAISVQDIGKQYWRAPRAAHQNSLRDALSEGVRGLLTRRSEARPSQESFWALKEVSFGIRHGENVGIIGLNGAGKSTLLKLLSRIAAPTTGRIRLEGRVGALLEVGTGFHRELTGRENIFLYGSILGMDRREIAAKFDAIVAFSEIGDFIDMPVKRYSSGMYVRLAFSVAAHLEPDILLLDEVLAVGDYTFQRKCMDFARRLQGKGSTILLVSHNMFSIKTMCERVIYIKGGRVAYDGPTDAGLTHYERDSYLADAAWFRPDSGDLPVKISDVTITDESGAPRTLFRHGERMRIRARYSAAEPVADPHVLFSITRSDELLCCNFSTQADGAGLAALSGEGEVELLTPPLTLTADTYTVSMVVRQRGFERLLAAKIGGRFHIEHPVFAPDVFGVFHEAGSWSLRHQDGSRATADLVSA</sequence>
<reference evidence="6 7" key="1">
    <citation type="journal article" date="2012" name="Genet. Mol. Biol.">
        <title>Analysis of 16S rRNA and mxaF genes revealing insights into Methylobacterium niche-specific plant association.</title>
        <authorList>
            <person name="Dourado M.N."/>
            <person name="Andreote F.D."/>
            <person name="Dini-Andreote F."/>
            <person name="Conti R."/>
            <person name="Araujo J.M."/>
            <person name="Araujo W.L."/>
        </authorList>
    </citation>
    <scope>NUCLEOTIDE SEQUENCE [LARGE SCALE GENOMIC DNA]</scope>
    <source>
        <strain evidence="6 7">TC3-10</strain>
    </source>
</reference>
<dbReference type="RefSeq" id="WP_331304250.1">
    <property type="nucleotide sequence ID" value="NZ_MLCA01000015.1"/>
</dbReference>
<dbReference type="CDD" id="cd10147">
    <property type="entry name" value="Wzt_C-like"/>
    <property type="match status" value="1"/>
</dbReference>
<proteinExistence type="inferred from homology"/>
<dbReference type="EMBL" id="MLCA01000015">
    <property type="protein sequence ID" value="MEE7494201.1"/>
    <property type="molecule type" value="Genomic_DNA"/>
</dbReference>
<dbReference type="Gene3D" id="3.40.50.300">
    <property type="entry name" value="P-loop containing nucleotide triphosphate hydrolases"/>
    <property type="match status" value="1"/>
</dbReference>
<dbReference type="InterPro" id="IPR027417">
    <property type="entry name" value="P-loop_NTPase"/>
</dbReference>
<evidence type="ECO:0000313" key="6">
    <source>
        <dbReference type="EMBL" id="MEE7494201.1"/>
    </source>
</evidence>
<dbReference type="CDD" id="cd03220">
    <property type="entry name" value="ABC_KpsT_Wzt"/>
    <property type="match status" value="1"/>
</dbReference>
<dbReference type="SMART" id="SM00382">
    <property type="entry name" value="AAA"/>
    <property type="match status" value="1"/>
</dbReference>
<dbReference type="Pfam" id="PF14524">
    <property type="entry name" value="Wzt_C"/>
    <property type="match status" value="1"/>
</dbReference>
<dbReference type="PANTHER" id="PTHR46743">
    <property type="entry name" value="TEICHOIC ACIDS EXPORT ATP-BINDING PROTEIN TAGH"/>
    <property type="match status" value="1"/>
</dbReference>
<evidence type="ECO:0000259" key="5">
    <source>
        <dbReference type="PROSITE" id="PS50893"/>
    </source>
</evidence>
<organism evidence="6 7">
    <name type="scientific">Methylobacterium oryzae</name>
    <dbReference type="NCBI Taxonomy" id="334852"/>
    <lineage>
        <taxon>Bacteria</taxon>
        <taxon>Pseudomonadati</taxon>
        <taxon>Pseudomonadota</taxon>
        <taxon>Alphaproteobacteria</taxon>
        <taxon>Hyphomicrobiales</taxon>
        <taxon>Methylobacteriaceae</taxon>
        <taxon>Methylobacterium</taxon>
    </lineage>
</organism>
<dbReference type="SUPFAM" id="SSF52540">
    <property type="entry name" value="P-loop containing nucleoside triphosphate hydrolases"/>
    <property type="match status" value="1"/>
</dbReference>
<evidence type="ECO:0000256" key="4">
    <source>
        <dbReference type="ARBA" id="ARBA00022840"/>
    </source>
</evidence>
<protein>
    <submittedName>
        <fullName evidence="6">ABC transporter</fullName>
    </submittedName>
</protein>
<gene>
    <name evidence="6" type="ORF">MOTC310_28790</name>
</gene>
<dbReference type="InterPro" id="IPR003439">
    <property type="entry name" value="ABC_transporter-like_ATP-bd"/>
</dbReference>
<dbReference type="InterPro" id="IPR015860">
    <property type="entry name" value="ABC_transpr_TagH-like"/>
</dbReference>